<dbReference type="FunFam" id="3.40.50.720:FF:000003">
    <property type="entry name" value="S-(hydroxymethyl)glutathione dehydrogenase"/>
    <property type="match status" value="1"/>
</dbReference>
<gene>
    <name evidence="7" type="ORF">METZ01_LOCUS168192</name>
</gene>
<evidence type="ECO:0000256" key="4">
    <source>
        <dbReference type="ARBA" id="ARBA00023002"/>
    </source>
</evidence>
<dbReference type="InterPro" id="IPR013154">
    <property type="entry name" value="ADH-like_N"/>
</dbReference>
<evidence type="ECO:0000313" key="7">
    <source>
        <dbReference type="EMBL" id="SVB15338.1"/>
    </source>
</evidence>
<dbReference type="SUPFAM" id="SSF50129">
    <property type="entry name" value="GroES-like"/>
    <property type="match status" value="1"/>
</dbReference>
<keyword evidence="4" id="KW-0560">Oxidoreductase</keyword>
<dbReference type="GO" id="GO:0051903">
    <property type="term" value="F:S-(hydroxymethyl)glutathione dehydrogenase [NAD(P)+] activity"/>
    <property type="evidence" value="ECO:0007669"/>
    <property type="project" value="TreeGrafter"/>
</dbReference>
<dbReference type="InterPro" id="IPR002328">
    <property type="entry name" value="ADH_Zn_CS"/>
</dbReference>
<dbReference type="AlphaFoldDB" id="A0A382BND8"/>
<evidence type="ECO:0000256" key="3">
    <source>
        <dbReference type="ARBA" id="ARBA00022833"/>
    </source>
</evidence>
<dbReference type="PANTHER" id="PTHR43880:SF12">
    <property type="entry name" value="ALCOHOL DEHYDROGENASE CLASS-3"/>
    <property type="match status" value="1"/>
</dbReference>
<accession>A0A382BND8</accession>
<dbReference type="SUPFAM" id="SSF51735">
    <property type="entry name" value="NAD(P)-binding Rossmann-fold domains"/>
    <property type="match status" value="1"/>
</dbReference>
<dbReference type="GO" id="GO:0005829">
    <property type="term" value="C:cytosol"/>
    <property type="evidence" value="ECO:0007669"/>
    <property type="project" value="TreeGrafter"/>
</dbReference>
<keyword evidence="5" id="KW-0520">NAD</keyword>
<evidence type="ECO:0000259" key="6">
    <source>
        <dbReference type="SMART" id="SM00829"/>
    </source>
</evidence>
<evidence type="ECO:0000256" key="1">
    <source>
        <dbReference type="ARBA" id="ARBA00001947"/>
    </source>
</evidence>
<evidence type="ECO:0000256" key="5">
    <source>
        <dbReference type="ARBA" id="ARBA00023027"/>
    </source>
</evidence>
<protein>
    <recommendedName>
        <fullName evidence="6">Enoyl reductase (ER) domain-containing protein</fullName>
    </recommendedName>
</protein>
<feature type="domain" description="Enoyl reductase (ER)" evidence="6">
    <location>
        <begin position="11"/>
        <end position="359"/>
    </location>
</feature>
<dbReference type="InterPro" id="IPR036291">
    <property type="entry name" value="NAD(P)-bd_dom_sf"/>
</dbReference>
<dbReference type="Gene3D" id="3.90.180.10">
    <property type="entry name" value="Medium-chain alcohol dehydrogenases, catalytic domain"/>
    <property type="match status" value="1"/>
</dbReference>
<reference evidence="7" key="1">
    <citation type="submission" date="2018-05" db="EMBL/GenBank/DDBJ databases">
        <authorList>
            <person name="Lanie J.A."/>
            <person name="Ng W.-L."/>
            <person name="Kazmierczak K.M."/>
            <person name="Andrzejewski T.M."/>
            <person name="Davidsen T.M."/>
            <person name="Wayne K.J."/>
            <person name="Tettelin H."/>
            <person name="Glass J.I."/>
            <person name="Rusch D."/>
            <person name="Podicherti R."/>
            <person name="Tsui H.-C.T."/>
            <person name="Winkler M.E."/>
        </authorList>
    </citation>
    <scope>NUCLEOTIDE SEQUENCE</scope>
</reference>
<dbReference type="PANTHER" id="PTHR43880">
    <property type="entry name" value="ALCOHOL DEHYDROGENASE"/>
    <property type="match status" value="1"/>
</dbReference>
<sequence length="361" mass="37428">MMLAAVLETVPTDQLVIADDVTLRDVGPGDVKIKVAHSGVCHSDLSGMNGTIPTEPGTVLGHEGAGVVLEVGEGVSHVSEGDHVIIAFSPPCGTCPHCTGRHQPNLCMNGLMAMSVNQQFRQGDRVIGSFCGCGTFAEETIVPSIATVKIDSDIPLDIAALIGCGVTTGVGAALNTAKVTPGSSVLVVGAGGVGIAAIQGARIAGASEIVAVDLHEGKLERAKAFGATHGVTPDEVPAALAEVTSGEGFDFTLECIGLASTMRQSFDLTRRGGTCCIVGVGRADEMFELSAFEMFFSEKVLIGSMYGSADVRTDFNRFLGLYKSGKLDLDGMISRRIKLDEVNDALGSLGDADVIRQVIDF</sequence>
<keyword evidence="2" id="KW-0479">Metal-binding</keyword>
<proteinExistence type="predicted"/>
<organism evidence="7">
    <name type="scientific">marine metagenome</name>
    <dbReference type="NCBI Taxonomy" id="408172"/>
    <lineage>
        <taxon>unclassified sequences</taxon>
        <taxon>metagenomes</taxon>
        <taxon>ecological metagenomes</taxon>
    </lineage>
</organism>
<dbReference type="PROSITE" id="PS00059">
    <property type="entry name" value="ADH_ZINC"/>
    <property type="match status" value="1"/>
</dbReference>
<dbReference type="Pfam" id="PF00107">
    <property type="entry name" value="ADH_zinc_N"/>
    <property type="match status" value="1"/>
</dbReference>
<dbReference type="InterPro" id="IPR011032">
    <property type="entry name" value="GroES-like_sf"/>
</dbReference>
<keyword evidence="3" id="KW-0862">Zinc</keyword>
<dbReference type="EMBL" id="UINC01030634">
    <property type="protein sequence ID" value="SVB15338.1"/>
    <property type="molecule type" value="Genomic_DNA"/>
</dbReference>
<name>A0A382BND8_9ZZZZ</name>
<dbReference type="CDD" id="cd08279">
    <property type="entry name" value="Zn_ADH_class_III"/>
    <property type="match status" value="1"/>
</dbReference>
<comment type="cofactor">
    <cofactor evidence="1">
        <name>Zn(2+)</name>
        <dbReference type="ChEBI" id="CHEBI:29105"/>
    </cofactor>
</comment>
<evidence type="ECO:0000256" key="2">
    <source>
        <dbReference type="ARBA" id="ARBA00022723"/>
    </source>
</evidence>
<dbReference type="GO" id="GO:0008270">
    <property type="term" value="F:zinc ion binding"/>
    <property type="evidence" value="ECO:0007669"/>
    <property type="project" value="InterPro"/>
</dbReference>
<dbReference type="Pfam" id="PF08240">
    <property type="entry name" value="ADH_N"/>
    <property type="match status" value="1"/>
</dbReference>
<dbReference type="InterPro" id="IPR020843">
    <property type="entry name" value="ER"/>
</dbReference>
<dbReference type="InterPro" id="IPR013149">
    <property type="entry name" value="ADH-like_C"/>
</dbReference>
<dbReference type="SMART" id="SM00829">
    <property type="entry name" value="PKS_ER"/>
    <property type="match status" value="1"/>
</dbReference>
<dbReference type="Gene3D" id="3.40.50.720">
    <property type="entry name" value="NAD(P)-binding Rossmann-like Domain"/>
    <property type="match status" value="1"/>
</dbReference>
<dbReference type="GO" id="GO:0046294">
    <property type="term" value="P:formaldehyde catabolic process"/>
    <property type="evidence" value="ECO:0007669"/>
    <property type="project" value="TreeGrafter"/>
</dbReference>